<feature type="signal peptide" evidence="3">
    <location>
        <begin position="1"/>
        <end position="21"/>
    </location>
</feature>
<keyword evidence="1" id="KW-0175">Coiled coil</keyword>
<evidence type="ECO:0000256" key="1">
    <source>
        <dbReference type="SAM" id="Coils"/>
    </source>
</evidence>
<keyword evidence="3" id="KW-0732">Signal</keyword>
<feature type="coiled-coil region" evidence="1">
    <location>
        <begin position="711"/>
        <end position="771"/>
    </location>
</feature>
<accession>A0ABZ2RNV7</accession>
<feature type="transmembrane region" description="Helical" evidence="2">
    <location>
        <begin position="1620"/>
        <end position="1641"/>
    </location>
</feature>
<evidence type="ECO:0000313" key="4">
    <source>
        <dbReference type="EMBL" id="WXL28723.1"/>
    </source>
</evidence>
<keyword evidence="2" id="KW-0472">Membrane</keyword>
<evidence type="ECO:0000313" key="5">
    <source>
        <dbReference type="Proteomes" id="UP001460679"/>
    </source>
</evidence>
<organism evidence="4 5">
    <name type="scientific">[Mycoplasma] gypis</name>
    <dbReference type="NCBI Taxonomy" id="92404"/>
    <lineage>
        <taxon>Bacteria</taxon>
        <taxon>Bacillati</taxon>
        <taxon>Mycoplasmatota</taxon>
        <taxon>Mycoplasmoidales</taxon>
        <taxon>Metamycoplasmataceae</taxon>
        <taxon>Metamycoplasma</taxon>
    </lineage>
</organism>
<sequence>MKTTKKILNFCLPLAVTSVLSIPFVFSSASQVNTSYDKEKIKNETQRLNFMIQSQKAYRILQKKLDFLVALWEKYSNEVYINFKKNAEQPEKNPIFTTKLFNDSNIKMNDGKTLHFVKDDRDINSDLNKEFLDFIKESMNDGYSYLNEEKSNRESFLSAYNEDLDEESPDDDLSRDFWMRTLNPTYKSRDTNNGRNYIFNVETAYLFKREFIKKGWFNEDAIQPIDGSSWLDKKYWEYIQKHDIISPYLLTNEDIVDSDPDSYFYEDDEERDDTSIIKLKLTAPNFNVPSFSDSWLANRTYYYNNYNIQNFYFNFGNKVNYTFPFDKSIVESDEQNEKIQVPIEEKLFKSSIQYLEPNPITMPNVDYLSTNFYDYGNDVWKEMKFSKDADNDIKNYEKYALGSINLGINDSYKSAYFDRSTMKAKYFYGLAVKDKDPQKFKFANNRYPSVNIITGNVTNSFSDWGQLKKLIKYYVDKKILKEGTDTKFVNKFYNRYKHFVQNPPSKDIENYDFKSVLGEDLNDTNINKYIISEYDRGLTGWGESKNFYQNLYDFLHLKNVDLPQQLQDITIDNPNGETKVVSPISDFNPFDFLNTSVPKAFDNIEVKKGFLNSLDKLNNKIIEFTKNYFNDEKQDKLGFLKENLDLDLDLDKKLPRWMIFDEKYLNADNVGHLIGEQEQHYQDKISEFLQKVMIIQRIYQNSFFDNNELNKKNLASLLKQAQTMIDNADNQKSRIGDQEDPQYTQNFEDKLQTLKNRKDEASQKLDSSDNNELKDAINTLKFAAENFEVFLEDKYRIKAWDDVIYDSYNDPEKSKYKLIYKDKFWNPIINNAFKDYKLTKMDLDSLKNILFDIDGTPFIDYYINNHWLSGIYLNTKNSNNRNNVYEYRYEVQMMADDFLERANKEIDKWLNRNLVDNNVAKKEFEGYEDGDFTYRDWWINQLPFEKFGKYNSLIQKGIQDIKEKIKKENTEFYKGDQTGNIDNIYEYNWTALKQKVDLYKTYFSNDIQKSFNYYIKPVFSYGSFDEGTKNNNSVRLQSIFKKYMPKFANQINLLDTKYNFFMDWFSYNNRNILELFNQTEEVLKLEPNIAKMTKLIRNENESKIDFLKRGLTQLEKIERELQYYDKLADIFGQTQEILIHLIKATEGQAVYNLAKKMKDEAKTDEQREAWQKVFDKYNELFSQPKYQINESKVHKNAQNKVYWSSPEQWVKENKDTLPIKTLFRNGALNLSRFSLDKEDYTKWSPDAFSRYVEDYPSYVDFEVTKPDNPDQKINLIDEALQKMFKPATLISPHTLLSDKAVYDRLDWYAKGFKIDDRINGKPTNNWTIDQVDFDSTYDHTEVGFIEFSKIAISKDVKNNTLELTYKLKTVAKDKVYEKTYTKTYTNFRQIPKAEEVKEPVSPTTENPQADKEAKIVNELDSYASRFNLTDLINSKPTNQMFISEVNAQSVFDHENSSDINFVTKNVAVNAADNTVKLVYVLTKDNVSKEYTKTYSNFKKKIAWTAINTDTTIINTQGVNNNLTELSRKIDEVKTINSKPTTEYTLEEVTQNDTFDHPEVPSDVKYEVVSLVKNPEQNNLVLTYKLTKKGVEKTFAKVYDNFKVIKKEPVVVVQQHKKHEWIWYLVMSLLSLGVVLLIALIAKKRHIENN</sequence>
<feature type="chain" id="PRO_5046252884" description="ECM-binding protein homolog" evidence="3">
    <location>
        <begin position="22"/>
        <end position="1649"/>
    </location>
</feature>
<proteinExistence type="predicted"/>
<evidence type="ECO:0000256" key="2">
    <source>
        <dbReference type="SAM" id="Phobius"/>
    </source>
</evidence>
<gene>
    <name evidence="4" type="ORF">WG616_01730</name>
</gene>
<keyword evidence="2" id="KW-0812">Transmembrane</keyword>
<name>A0ABZ2RNV7_9BACT</name>
<dbReference type="EMBL" id="CP148066">
    <property type="protein sequence ID" value="WXL28723.1"/>
    <property type="molecule type" value="Genomic_DNA"/>
</dbReference>
<protein>
    <recommendedName>
        <fullName evidence="6">ECM-binding protein homolog</fullName>
    </recommendedName>
</protein>
<evidence type="ECO:0008006" key="6">
    <source>
        <dbReference type="Google" id="ProtNLM"/>
    </source>
</evidence>
<reference evidence="4" key="1">
    <citation type="submission" date="2024-03" db="EMBL/GenBank/DDBJ databases">
        <title>Complete genome sequence of Mycoplasma gypis type strain B1/T1.</title>
        <authorList>
            <person name="Spergser J."/>
        </authorList>
    </citation>
    <scope>NUCLEOTIDE SEQUENCE [LARGE SCALE GENOMIC DNA]</scope>
    <source>
        <strain evidence="4">B1/T1</strain>
    </source>
</reference>
<keyword evidence="5" id="KW-1185">Reference proteome</keyword>
<evidence type="ECO:0000256" key="3">
    <source>
        <dbReference type="SAM" id="SignalP"/>
    </source>
</evidence>
<dbReference type="Proteomes" id="UP001460679">
    <property type="component" value="Chromosome"/>
</dbReference>
<keyword evidence="2" id="KW-1133">Transmembrane helix</keyword>
<dbReference type="RefSeq" id="WP_338867662.1">
    <property type="nucleotide sequence ID" value="NZ_CP148066.1"/>
</dbReference>